<keyword evidence="9" id="KW-1185">Reference proteome</keyword>
<dbReference type="InterPro" id="IPR028259">
    <property type="entry name" value="AP2-like_int_N"/>
</dbReference>
<dbReference type="Proteomes" id="UP001250538">
    <property type="component" value="Unassembled WGS sequence"/>
</dbReference>
<dbReference type="PANTHER" id="PTHR30349">
    <property type="entry name" value="PHAGE INTEGRASE-RELATED"/>
    <property type="match status" value="1"/>
</dbReference>
<dbReference type="PROSITE" id="PS51898">
    <property type="entry name" value="TYR_RECOMBINASE"/>
    <property type="match status" value="1"/>
</dbReference>
<proteinExistence type="inferred from homology"/>
<evidence type="ECO:0000259" key="7">
    <source>
        <dbReference type="PROSITE" id="PS51900"/>
    </source>
</evidence>
<dbReference type="InterPro" id="IPR050090">
    <property type="entry name" value="Tyrosine_recombinase_XerCD"/>
</dbReference>
<dbReference type="GO" id="GO:0006310">
    <property type="term" value="P:DNA recombination"/>
    <property type="evidence" value="ECO:0007669"/>
    <property type="project" value="UniProtKB-KW"/>
</dbReference>
<dbReference type="InterPro" id="IPR002104">
    <property type="entry name" value="Integrase_catalytic"/>
</dbReference>
<dbReference type="Pfam" id="PF14657">
    <property type="entry name" value="Arm-DNA-bind_4"/>
    <property type="match status" value="1"/>
</dbReference>
<dbReference type="CDD" id="cd01189">
    <property type="entry name" value="INT_ICEBs1_C_like"/>
    <property type="match status" value="1"/>
</dbReference>
<evidence type="ECO:0000256" key="2">
    <source>
        <dbReference type="ARBA" id="ARBA00022908"/>
    </source>
</evidence>
<dbReference type="PROSITE" id="PS51900">
    <property type="entry name" value="CB"/>
    <property type="match status" value="1"/>
</dbReference>
<dbReference type="RefSeq" id="WP_315747385.1">
    <property type="nucleotide sequence ID" value="NZ_JAVYAA010000010.1"/>
</dbReference>
<keyword evidence="4" id="KW-0233">DNA recombination</keyword>
<keyword evidence="2" id="KW-0229">DNA integration</keyword>
<evidence type="ECO:0000313" key="9">
    <source>
        <dbReference type="Proteomes" id="UP001250538"/>
    </source>
</evidence>
<dbReference type="InterPro" id="IPR044068">
    <property type="entry name" value="CB"/>
</dbReference>
<dbReference type="PANTHER" id="PTHR30349:SF41">
    <property type="entry name" value="INTEGRASE_RECOMBINASE PROTEIN MJ0367-RELATED"/>
    <property type="match status" value="1"/>
</dbReference>
<sequence length="385" mass="45160">MEGHVYKRGSTWTYVVNLPPDPLTGKRKQKSKGGFKTEEEAELAKLEKILEIKKGLYKPDSQMTVEQYLEFWLENYSKVKHRLTTYITNRELVRKRMIPVLGKIKLNSLSADKIETFLTELKKKGYSDSYIHGIFRVLRRAMRMAHFKWELIPTDIMKKVDPPRVTKKERLTWTLEQCQTFLKAASESRFYTAYLTAINTGMRRGEVLGIQESDFSYERTYIEVSQSLTYHTEFGFIIQEPKTKKSERRTPIIDRLILETLKEKIEQNHTNAQKNEAYQKQWGLINCHSDGEPIRPAQLRHDYDKIIKKSGLPYIRFHDLRHSFATNLWELGFDLKDIQEILGHSSVAITGDIYTHMREEKKKNLMAKYSEAINSSKEDLVPVDN</sequence>
<gene>
    <name evidence="8" type="ORF">RQP50_27735</name>
</gene>
<dbReference type="InterPro" id="IPR004107">
    <property type="entry name" value="Integrase_SAM-like_N"/>
</dbReference>
<comment type="caution">
    <text evidence="8">The sequence shown here is derived from an EMBL/GenBank/DDBJ whole genome shotgun (WGS) entry which is preliminary data.</text>
</comment>
<feature type="domain" description="Core-binding (CB)" evidence="7">
    <location>
        <begin position="63"/>
        <end position="146"/>
    </location>
</feature>
<dbReference type="EMBL" id="JAVYAA010000010">
    <property type="protein sequence ID" value="MDT8980027.1"/>
    <property type="molecule type" value="Genomic_DNA"/>
</dbReference>
<dbReference type="InterPro" id="IPR010998">
    <property type="entry name" value="Integrase_recombinase_N"/>
</dbReference>
<organism evidence="8 9">
    <name type="scientific">Paenibacillus suaedae</name>
    <dbReference type="NCBI Taxonomy" id="3077233"/>
    <lineage>
        <taxon>Bacteria</taxon>
        <taxon>Bacillati</taxon>
        <taxon>Bacillota</taxon>
        <taxon>Bacilli</taxon>
        <taxon>Bacillales</taxon>
        <taxon>Paenibacillaceae</taxon>
        <taxon>Paenibacillus</taxon>
    </lineage>
</organism>
<evidence type="ECO:0000256" key="3">
    <source>
        <dbReference type="ARBA" id="ARBA00023125"/>
    </source>
</evidence>
<evidence type="ECO:0000256" key="5">
    <source>
        <dbReference type="PROSITE-ProRule" id="PRU01248"/>
    </source>
</evidence>
<evidence type="ECO:0000313" key="8">
    <source>
        <dbReference type="EMBL" id="MDT8980027.1"/>
    </source>
</evidence>
<protein>
    <submittedName>
        <fullName evidence="8">Tyrosine-type recombinase/integrase</fullName>
    </submittedName>
</protein>
<dbReference type="Gene3D" id="1.10.150.130">
    <property type="match status" value="1"/>
</dbReference>
<evidence type="ECO:0000259" key="6">
    <source>
        <dbReference type="PROSITE" id="PS51898"/>
    </source>
</evidence>
<dbReference type="Gene3D" id="1.10.443.10">
    <property type="entry name" value="Intergrase catalytic core"/>
    <property type="match status" value="1"/>
</dbReference>
<dbReference type="SUPFAM" id="SSF56349">
    <property type="entry name" value="DNA breaking-rejoining enzymes"/>
    <property type="match status" value="1"/>
</dbReference>
<evidence type="ECO:0000256" key="4">
    <source>
        <dbReference type="ARBA" id="ARBA00023172"/>
    </source>
</evidence>
<feature type="domain" description="Tyr recombinase" evidence="6">
    <location>
        <begin position="168"/>
        <end position="367"/>
    </location>
</feature>
<accession>A0AAJ2K132</accession>
<comment type="similarity">
    <text evidence="1">Belongs to the 'phage' integrase family.</text>
</comment>
<dbReference type="Pfam" id="PF14659">
    <property type="entry name" value="Phage_int_SAM_3"/>
    <property type="match status" value="1"/>
</dbReference>
<dbReference type="InterPro" id="IPR013762">
    <property type="entry name" value="Integrase-like_cat_sf"/>
</dbReference>
<dbReference type="GO" id="GO:0003677">
    <property type="term" value="F:DNA binding"/>
    <property type="evidence" value="ECO:0007669"/>
    <property type="project" value="UniProtKB-UniRule"/>
</dbReference>
<evidence type="ECO:0000256" key="1">
    <source>
        <dbReference type="ARBA" id="ARBA00008857"/>
    </source>
</evidence>
<keyword evidence="3 5" id="KW-0238">DNA-binding</keyword>
<dbReference type="AlphaFoldDB" id="A0AAJ2K132"/>
<reference evidence="9" key="1">
    <citation type="submission" date="2023-09" db="EMBL/GenBank/DDBJ databases">
        <title>Paenibacillus sp. chi10 Genome sequencing and assembly.</title>
        <authorList>
            <person name="Kim I."/>
        </authorList>
    </citation>
    <scope>NUCLEOTIDE SEQUENCE [LARGE SCALE GENOMIC DNA]</scope>
    <source>
        <strain evidence="9">chi10</strain>
    </source>
</reference>
<dbReference type="Pfam" id="PF00589">
    <property type="entry name" value="Phage_integrase"/>
    <property type="match status" value="1"/>
</dbReference>
<dbReference type="GO" id="GO:0015074">
    <property type="term" value="P:DNA integration"/>
    <property type="evidence" value="ECO:0007669"/>
    <property type="project" value="UniProtKB-KW"/>
</dbReference>
<dbReference type="InterPro" id="IPR011010">
    <property type="entry name" value="DNA_brk_join_enz"/>
</dbReference>
<name>A0AAJ2K132_9BACL</name>